<feature type="non-terminal residue" evidence="3">
    <location>
        <position position="222"/>
    </location>
</feature>
<dbReference type="PANTHER" id="PTHR16291:SF0">
    <property type="entry name" value="NUCLEAR CAP-BINDING PROTEIN SUBUNIT 3"/>
    <property type="match status" value="1"/>
</dbReference>
<accession>U4U8G0</accession>
<dbReference type="InterPro" id="IPR019416">
    <property type="entry name" value="NCBP3"/>
</dbReference>
<organism evidence="3 4">
    <name type="scientific">Dendroctonus ponderosae</name>
    <name type="common">Mountain pine beetle</name>
    <dbReference type="NCBI Taxonomy" id="77166"/>
    <lineage>
        <taxon>Eukaryota</taxon>
        <taxon>Metazoa</taxon>
        <taxon>Ecdysozoa</taxon>
        <taxon>Arthropoda</taxon>
        <taxon>Hexapoda</taxon>
        <taxon>Insecta</taxon>
        <taxon>Pterygota</taxon>
        <taxon>Neoptera</taxon>
        <taxon>Endopterygota</taxon>
        <taxon>Coleoptera</taxon>
        <taxon>Polyphaga</taxon>
        <taxon>Cucujiformia</taxon>
        <taxon>Curculionidae</taxon>
        <taxon>Scolytinae</taxon>
        <taxon>Dendroctonus</taxon>
    </lineage>
</organism>
<dbReference type="OrthoDB" id="422106at2759"/>
<dbReference type="GO" id="GO:0003729">
    <property type="term" value="F:mRNA binding"/>
    <property type="evidence" value="ECO:0007669"/>
    <property type="project" value="InterPro"/>
</dbReference>
<evidence type="ECO:0000256" key="2">
    <source>
        <dbReference type="ARBA" id="ARBA00019876"/>
    </source>
</evidence>
<sequence>MFVKHYKTQDGELKNDAKLDQSLMASSMRGSGTFITGIDIFDEKEQGKLAERAKRFALKPEDIHSFTDQDLQDLYDSLGVNTANESEVKFKSIHLFGLEDMTVEDIVEYFASYSPEGIEWVDSNSCNVVWLDSLSAARALHFKSKVIIGMPAREPRDTFPKDFIDDIDELETGQSILLKNRDVEMQDELGKVFLPKPKPENAVDISEITIPIPPGYWRLANA</sequence>
<name>U4U8G0_DENPD</name>
<dbReference type="GO" id="GO:0005634">
    <property type="term" value="C:nucleus"/>
    <property type="evidence" value="ECO:0007669"/>
    <property type="project" value="TreeGrafter"/>
</dbReference>
<evidence type="ECO:0000313" key="3">
    <source>
        <dbReference type="EMBL" id="ERL86866.1"/>
    </source>
</evidence>
<dbReference type="PANTHER" id="PTHR16291">
    <property type="entry name" value="NUCLEAR CAP-BINDING PROTEIN SUBUNIT 3"/>
    <property type="match status" value="1"/>
</dbReference>
<dbReference type="EMBL" id="KB631874">
    <property type="protein sequence ID" value="ERL86866.1"/>
    <property type="molecule type" value="Genomic_DNA"/>
</dbReference>
<dbReference type="GO" id="GO:0000340">
    <property type="term" value="F:RNA 7-methylguanosine cap binding"/>
    <property type="evidence" value="ECO:0007669"/>
    <property type="project" value="InterPro"/>
</dbReference>
<comment type="similarity">
    <text evidence="1">Belongs to the NCBP3 family.</text>
</comment>
<reference evidence="3 4" key="1">
    <citation type="journal article" date="2013" name="Genome Biol.">
        <title>Draft genome of the mountain pine beetle, Dendroctonus ponderosae Hopkins, a major forest pest.</title>
        <authorList>
            <person name="Keeling C.I."/>
            <person name="Yuen M.M."/>
            <person name="Liao N.Y."/>
            <person name="Docking T.R."/>
            <person name="Chan S.K."/>
            <person name="Taylor G.A."/>
            <person name="Palmquist D.L."/>
            <person name="Jackman S.D."/>
            <person name="Nguyen A."/>
            <person name="Li M."/>
            <person name="Henderson H."/>
            <person name="Janes J.K."/>
            <person name="Zhao Y."/>
            <person name="Pandoh P."/>
            <person name="Moore R."/>
            <person name="Sperling F.A."/>
            <person name="Huber D.P."/>
            <person name="Birol I."/>
            <person name="Jones S.J."/>
            <person name="Bohlmann J."/>
        </authorList>
    </citation>
    <scope>NUCLEOTIDE SEQUENCE</scope>
</reference>
<protein>
    <recommendedName>
        <fullName evidence="2">Nuclear cap-binding protein subunit 3</fullName>
    </recommendedName>
</protein>
<gene>
    <name evidence="3" type="ORF">D910_04269</name>
</gene>
<dbReference type="Pfam" id="PF10309">
    <property type="entry name" value="NCBP3"/>
    <property type="match status" value="1"/>
</dbReference>
<evidence type="ECO:0000313" key="4">
    <source>
        <dbReference type="Proteomes" id="UP000030742"/>
    </source>
</evidence>
<proteinExistence type="inferred from homology"/>
<dbReference type="Proteomes" id="UP000030742">
    <property type="component" value="Unassembled WGS sequence"/>
</dbReference>
<dbReference type="STRING" id="77166.U4U8G0"/>
<evidence type="ECO:0000256" key="1">
    <source>
        <dbReference type="ARBA" id="ARBA00006069"/>
    </source>
</evidence>
<dbReference type="AlphaFoldDB" id="U4U8G0"/>